<dbReference type="Pfam" id="PF05136">
    <property type="entry name" value="Phage_portal_2"/>
    <property type="match status" value="1"/>
</dbReference>
<organism evidence="3 4">
    <name type="scientific">Psittacicella hinzii</name>
    <dbReference type="NCBI Taxonomy" id="2028575"/>
    <lineage>
        <taxon>Bacteria</taxon>
        <taxon>Pseudomonadati</taxon>
        <taxon>Pseudomonadota</taxon>
        <taxon>Gammaproteobacteria</taxon>
        <taxon>Pasteurellales</taxon>
        <taxon>Psittacicellaceae</taxon>
        <taxon>Psittacicella</taxon>
    </lineage>
</organism>
<feature type="compositionally biased region" description="Acidic residues" evidence="2">
    <location>
        <begin position="521"/>
        <end position="535"/>
    </location>
</feature>
<evidence type="ECO:0008006" key="5">
    <source>
        <dbReference type="Google" id="ProtNLM"/>
    </source>
</evidence>
<evidence type="ECO:0000313" key="4">
    <source>
        <dbReference type="Proteomes" id="UP000265691"/>
    </source>
</evidence>
<feature type="coiled-coil region" evidence="1">
    <location>
        <begin position="5"/>
        <end position="41"/>
    </location>
</feature>
<sequence length="543" mass="60775">MWPFKSKKAKELEALQEEQQLKKAEIAVLEAHAEKIRLENLVSQQRQQLLANEKLKNLYDATVPTDFHTPKFDNLNINDTLAIEGQSLMQQARNAVANNPIAAAIIHRYQALLVGKNGYSLQPQPLDLDGKVDEELAKRLSTAWSKFCRNPAVNAKNLNFMGVLNLIVSSWLTDGDCFAQIIRDYKKGEFKIRLWTADCLDYNSSSLVNIGAKSTRPPIEVDEYGVPTKYYFKVKSVDKTQVEKVIPVDGNDVLHILDKREPEQLRGVPVFANSFLLMEQVKVYMSNEIIASSLSAQILGTLQQVSTDVIDQNPKIKMGKLGHDIGYFKVPPGYNLTFNNATTRVNQVVDAYTKAMLRQIGSGTALDAESLSNSFESSYSAARQSMIYTELKAASKINILISTFVQPLYTAFVDFYMDMYELGVTSKNDYSWIDNVIINKPRSPSIDPVKDATANKLNLQLGITTLDKLANEAGGNINDNLNAIADLKHRCDELGIEELYNGLYDFEMPTESGNSGGPQSSEEDEEQDTEQQEQQEDAKQLDD</sequence>
<dbReference type="OrthoDB" id="622132at2"/>
<dbReference type="InterPro" id="IPR006429">
    <property type="entry name" value="Phage_lambda_portal"/>
</dbReference>
<proteinExistence type="predicted"/>
<gene>
    <name evidence="3" type="ORF">CKF54_00440</name>
</gene>
<protein>
    <recommendedName>
        <fullName evidence="5">Portal protein</fullName>
    </recommendedName>
</protein>
<name>A0A3A1YBF3_9GAMM</name>
<dbReference type="GO" id="GO:0005198">
    <property type="term" value="F:structural molecule activity"/>
    <property type="evidence" value="ECO:0007669"/>
    <property type="project" value="InterPro"/>
</dbReference>
<evidence type="ECO:0000256" key="1">
    <source>
        <dbReference type="SAM" id="Coils"/>
    </source>
</evidence>
<keyword evidence="4" id="KW-1185">Reference proteome</keyword>
<dbReference type="RefSeq" id="WP_119524259.1">
    <property type="nucleotide sequence ID" value="NZ_NRHC01000002.1"/>
</dbReference>
<accession>A0A3A1YBF3</accession>
<reference evidence="3 4" key="1">
    <citation type="submission" date="2017-08" db="EMBL/GenBank/DDBJ databases">
        <title>Reclassification of Bisgaard taxon 37 and 44.</title>
        <authorList>
            <person name="Christensen H."/>
        </authorList>
    </citation>
    <scope>NUCLEOTIDE SEQUENCE [LARGE SCALE GENOMIC DNA]</scope>
    <source>
        <strain evidence="3 4">B96_3</strain>
    </source>
</reference>
<evidence type="ECO:0000313" key="3">
    <source>
        <dbReference type="EMBL" id="RIY34498.1"/>
    </source>
</evidence>
<evidence type="ECO:0000256" key="2">
    <source>
        <dbReference type="SAM" id="MobiDB-lite"/>
    </source>
</evidence>
<dbReference type="GO" id="GO:0019068">
    <property type="term" value="P:virion assembly"/>
    <property type="evidence" value="ECO:0007669"/>
    <property type="project" value="InterPro"/>
</dbReference>
<keyword evidence="1" id="KW-0175">Coiled coil</keyword>
<comment type="caution">
    <text evidence="3">The sequence shown here is derived from an EMBL/GenBank/DDBJ whole genome shotgun (WGS) entry which is preliminary data.</text>
</comment>
<dbReference type="Proteomes" id="UP000265691">
    <property type="component" value="Unassembled WGS sequence"/>
</dbReference>
<feature type="region of interest" description="Disordered" evidence="2">
    <location>
        <begin position="505"/>
        <end position="543"/>
    </location>
</feature>
<dbReference type="EMBL" id="NRHC01000002">
    <property type="protein sequence ID" value="RIY34498.1"/>
    <property type="molecule type" value="Genomic_DNA"/>
</dbReference>
<dbReference type="AlphaFoldDB" id="A0A3A1YBF3"/>